<evidence type="ECO:0000313" key="2">
    <source>
        <dbReference type="Proteomes" id="UP000261580"/>
    </source>
</evidence>
<dbReference type="GeneTree" id="ENSGT00990000204927"/>
<accession>A0A3Q4GZE7</accession>
<protein>
    <recommendedName>
        <fullName evidence="3">CDGSH iron sulfur domain 3</fullName>
    </recommendedName>
</protein>
<dbReference type="Proteomes" id="UP000261580">
    <property type="component" value="Unassembled WGS sequence"/>
</dbReference>
<dbReference type="STRING" id="32507.ENSNBRP00000015400"/>
<dbReference type="AlphaFoldDB" id="A0A3Q4GZE7"/>
<dbReference type="Gene3D" id="3.40.5.90">
    <property type="entry name" value="CDGSH iron-sulfur domain, mitoNEET-type"/>
    <property type="match status" value="1"/>
</dbReference>
<keyword evidence="2" id="KW-1185">Reference proteome</keyword>
<dbReference type="Bgee" id="ENSNBRG00000011935">
    <property type="expression patterns" value="Expressed in skeletal muscle tissue and 5 other cell types or tissues"/>
</dbReference>
<sequence>MYFKRSLPLPQVKLSTLPPKPVIPAKKPFKVELVGGKRYSWCTCGHSRKQVTFRCILVATHLNQMNGLLPGCCQT</sequence>
<evidence type="ECO:0000313" key="1">
    <source>
        <dbReference type="Ensembl" id="ENSNBRP00000015400.1"/>
    </source>
</evidence>
<proteinExistence type="predicted"/>
<dbReference type="InterPro" id="IPR042216">
    <property type="entry name" value="MitoNEET_CISD"/>
</dbReference>
<name>A0A3Q4GZE7_NEOBR</name>
<reference evidence="1" key="2">
    <citation type="submission" date="2025-09" db="UniProtKB">
        <authorList>
            <consortium name="Ensembl"/>
        </authorList>
    </citation>
    <scope>IDENTIFICATION</scope>
</reference>
<dbReference type="Ensembl" id="ENSNBRT00000015821.1">
    <property type="protein sequence ID" value="ENSNBRP00000015400.1"/>
    <property type="gene ID" value="ENSNBRG00000011935.1"/>
</dbReference>
<reference evidence="1" key="1">
    <citation type="submission" date="2025-08" db="UniProtKB">
        <authorList>
            <consortium name="Ensembl"/>
        </authorList>
    </citation>
    <scope>IDENTIFICATION</scope>
</reference>
<evidence type="ECO:0008006" key="3">
    <source>
        <dbReference type="Google" id="ProtNLM"/>
    </source>
</evidence>
<organism evidence="1 2">
    <name type="scientific">Neolamprologus brichardi</name>
    <name type="common">Fairy cichlid</name>
    <name type="synonym">Lamprologus brichardi</name>
    <dbReference type="NCBI Taxonomy" id="32507"/>
    <lineage>
        <taxon>Eukaryota</taxon>
        <taxon>Metazoa</taxon>
        <taxon>Chordata</taxon>
        <taxon>Craniata</taxon>
        <taxon>Vertebrata</taxon>
        <taxon>Euteleostomi</taxon>
        <taxon>Actinopterygii</taxon>
        <taxon>Neopterygii</taxon>
        <taxon>Teleostei</taxon>
        <taxon>Neoteleostei</taxon>
        <taxon>Acanthomorphata</taxon>
        <taxon>Ovalentaria</taxon>
        <taxon>Cichlomorphae</taxon>
        <taxon>Cichliformes</taxon>
        <taxon>Cichlidae</taxon>
        <taxon>African cichlids</taxon>
        <taxon>Pseudocrenilabrinae</taxon>
        <taxon>Lamprologini</taxon>
        <taxon>Neolamprologus</taxon>
    </lineage>
</organism>